<reference evidence="9" key="1">
    <citation type="journal article" date="2005" name="Environ. Microbiol.">
        <title>Genetic and functional properties of uncultivated thermophilic crenarchaeotes from a subsurface gold mine as revealed by analysis of genome fragments.</title>
        <authorList>
            <person name="Nunoura T."/>
            <person name="Hirayama H."/>
            <person name="Takami H."/>
            <person name="Oida H."/>
            <person name="Nishi S."/>
            <person name="Shimamura S."/>
            <person name="Suzuki Y."/>
            <person name="Inagaki F."/>
            <person name="Takai K."/>
            <person name="Nealson K.H."/>
            <person name="Horikoshi K."/>
        </authorList>
    </citation>
    <scope>NUCLEOTIDE SEQUENCE</scope>
</reference>
<feature type="binding site" evidence="7">
    <location>
        <position position="237"/>
    </location>
    <ligand>
        <name>Mg(2+)</name>
        <dbReference type="ChEBI" id="CHEBI:18420"/>
        <label>1</label>
        <note>catalytic</note>
    </ligand>
</feature>
<dbReference type="GO" id="GO:0007165">
    <property type="term" value="P:signal transduction"/>
    <property type="evidence" value="ECO:0007669"/>
    <property type="project" value="TreeGrafter"/>
</dbReference>
<sequence length="287" mass="32318">MPMSGRDSLSKLKPNVRQSYALLRSAMSDRYTTLAIEAAHQAGKLLRENFRHGHNFELKSGFRDLVTEFDRRAEEIIVSLIRKNFPDHSILTEEGSVHPTHTAPYQWIIDPIDGTTNFAHGFPFFAISIALYSRDDALVGVVYNPIHDELFVGEAGHGAYLNGQPIRVSQTETLQESLVMTGFPYDERLIPQHLAWWERFARRTQTLRRLGSSALALAYLAAGRADGYWELDLKPWDMAAAVLIVREAGGRVTDLRGDRLNLYGGEVLATNGRIHDAMIALLQSERE</sequence>
<gene>
    <name evidence="9" type="ORF">HGMM_OP2C373</name>
</gene>
<keyword evidence="6 7" id="KW-0460">Magnesium</keyword>
<evidence type="ECO:0000256" key="2">
    <source>
        <dbReference type="ARBA" id="ARBA00001946"/>
    </source>
</evidence>
<comment type="catalytic activity">
    <reaction evidence="1 8">
        <text>a myo-inositol phosphate + H2O = myo-inositol + phosphate</text>
        <dbReference type="Rhea" id="RHEA:24056"/>
        <dbReference type="ChEBI" id="CHEBI:15377"/>
        <dbReference type="ChEBI" id="CHEBI:17268"/>
        <dbReference type="ChEBI" id="CHEBI:43474"/>
        <dbReference type="ChEBI" id="CHEBI:84139"/>
        <dbReference type="EC" id="3.1.3.25"/>
    </reaction>
</comment>
<dbReference type="SUPFAM" id="SSF56655">
    <property type="entry name" value="Carbohydrate phosphatase"/>
    <property type="match status" value="1"/>
</dbReference>
<dbReference type="EC" id="3.1.3.25" evidence="8"/>
<dbReference type="Pfam" id="PF00459">
    <property type="entry name" value="Inositol_P"/>
    <property type="match status" value="1"/>
</dbReference>
<dbReference type="FunFam" id="3.30.540.10:FF:000003">
    <property type="entry name" value="Inositol-1-monophosphatase"/>
    <property type="match status" value="1"/>
</dbReference>
<dbReference type="GO" id="GO:0046872">
    <property type="term" value="F:metal ion binding"/>
    <property type="evidence" value="ECO:0007669"/>
    <property type="project" value="UniProtKB-KW"/>
</dbReference>
<dbReference type="EMBL" id="AP011801">
    <property type="protein sequence ID" value="BAL58825.1"/>
    <property type="molecule type" value="Genomic_DNA"/>
</dbReference>
<protein>
    <recommendedName>
        <fullName evidence="8">Inositol-1-monophosphatase</fullName>
        <ecNumber evidence="8">3.1.3.25</ecNumber>
    </recommendedName>
</protein>
<accession>H5SQR3</accession>
<comment type="similarity">
    <text evidence="3 8">Belongs to the inositol monophosphatase superfamily.</text>
</comment>
<dbReference type="CDD" id="cd01639">
    <property type="entry name" value="IMPase"/>
    <property type="match status" value="1"/>
</dbReference>
<dbReference type="PANTHER" id="PTHR20854:SF4">
    <property type="entry name" value="INOSITOL-1-MONOPHOSPHATASE-RELATED"/>
    <property type="match status" value="1"/>
</dbReference>
<evidence type="ECO:0000256" key="8">
    <source>
        <dbReference type="RuleBase" id="RU364068"/>
    </source>
</evidence>
<dbReference type="AlphaFoldDB" id="H5SQR3"/>
<evidence type="ECO:0000256" key="1">
    <source>
        <dbReference type="ARBA" id="ARBA00001033"/>
    </source>
</evidence>
<evidence type="ECO:0000313" key="9">
    <source>
        <dbReference type="EMBL" id="BAL58825.1"/>
    </source>
</evidence>
<dbReference type="FunFam" id="3.40.190.80:FF:000002">
    <property type="entry name" value="Inositol-1-monophosphatase"/>
    <property type="match status" value="1"/>
</dbReference>
<dbReference type="PANTHER" id="PTHR20854">
    <property type="entry name" value="INOSITOL MONOPHOSPHATASE"/>
    <property type="match status" value="1"/>
</dbReference>
<dbReference type="PROSITE" id="PS00629">
    <property type="entry name" value="IMP_1"/>
    <property type="match status" value="1"/>
</dbReference>
<evidence type="ECO:0000256" key="3">
    <source>
        <dbReference type="ARBA" id="ARBA00009759"/>
    </source>
</evidence>
<dbReference type="PROSITE" id="PS00630">
    <property type="entry name" value="IMP_2"/>
    <property type="match status" value="1"/>
</dbReference>
<dbReference type="GO" id="GO:0006020">
    <property type="term" value="P:inositol metabolic process"/>
    <property type="evidence" value="ECO:0007669"/>
    <property type="project" value="TreeGrafter"/>
</dbReference>
<proteinExistence type="inferred from homology"/>
<dbReference type="GO" id="GO:0008934">
    <property type="term" value="F:inositol monophosphate 1-phosphatase activity"/>
    <property type="evidence" value="ECO:0007669"/>
    <property type="project" value="InterPro"/>
</dbReference>
<feature type="binding site" evidence="7">
    <location>
        <position position="93"/>
    </location>
    <ligand>
        <name>Mg(2+)</name>
        <dbReference type="ChEBI" id="CHEBI:18420"/>
        <label>2</label>
    </ligand>
</feature>
<evidence type="ECO:0000256" key="4">
    <source>
        <dbReference type="ARBA" id="ARBA00022723"/>
    </source>
</evidence>
<keyword evidence="4 7" id="KW-0479">Metal-binding</keyword>
<feature type="binding site" evidence="7">
    <location>
        <position position="110"/>
    </location>
    <ligand>
        <name>Mg(2+)</name>
        <dbReference type="ChEBI" id="CHEBI:18420"/>
        <label>1</label>
        <note>catalytic</note>
    </ligand>
</feature>
<dbReference type="InterPro" id="IPR000760">
    <property type="entry name" value="Inositol_monophosphatase-like"/>
</dbReference>
<dbReference type="InterPro" id="IPR020583">
    <property type="entry name" value="Inositol_monoP_metal-BS"/>
</dbReference>
<feature type="binding site" evidence="7">
    <location>
        <position position="112"/>
    </location>
    <ligand>
        <name>Mg(2+)</name>
        <dbReference type="ChEBI" id="CHEBI:18420"/>
        <label>1</label>
        <note>catalytic</note>
    </ligand>
</feature>
<dbReference type="InterPro" id="IPR020550">
    <property type="entry name" value="Inositol_monophosphatase_CS"/>
</dbReference>
<evidence type="ECO:0000256" key="6">
    <source>
        <dbReference type="ARBA" id="ARBA00022842"/>
    </source>
</evidence>
<evidence type="ECO:0000256" key="5">
    <source>
        <dbReference type="ARBA" id="ARBA00022801"/>
    </source>
</evidence>
<comment type="cofactor">
    <cofactor evidence="2 7 8">
        <name>Mg(2+)</name>
        <dbReference type="ChEBI" id="CHEBI:18420"/>
    </cofactor>
</comment>
<keyword evidence="5 8" id="KW-0378">Hydrolase</keyword>
<evidence type="ECO:0000256" key="7">
    <source>
        <dbReference type="PIRSR" id="PIRSR600760-2"/>
    </source>
</evidence>
<dbReference type="GO" id="GO:0046854">
    <property type="term" value="P:phosphatidylinositol phosphate biosynthetic process"/>
    <property type="evidence" value="ECO:0007669"/>
    <property type="project" value="InterPro"/>
</dbReference>
<feature type="binding site" evidence="7">
    <location>
        <position position="113"/>
    </location>
    <ligand>
        <name>Mg(2+)</name>
        <dbReference type="ChEBI" id="CHEBI:18420"/>
        <label>1</label>
        <note>catalytic</note>
    </ligand>
</feature>
<name>H5SQR3_ACEAU</name>
<dbReference type="Gene3D" id="3.40.190.80">
    <property type="match status" value="1"/>
</dbReference>
<dbReference type="PRINTS" id="PR00377">
    <property type="entry name" value="IMPHPHTASES"/>
</dbReference>
<reference evidence="9" key="2">
    <citation type="journal article" date="2012" name="PLoS ONE">
        <title>A Deeply Branching Thermophilic Bacterium with an Ancient Acetyl-CoA Pathway Dominates a Subsurface Ecosystem.</title>
        <authorList>
            <person name="Takami H."/>
            <person name="Noguchi H."/>
            <person name="Takaki Y."/>
            <person name="Uchiyama I."/>
            <person name="Toyoda A."/>
            <person name="Nishi S."/>
            <person name="Chee G.-J."/>
            <person name="Arai W."/>
            <person name="Nunoura T."/>
            <person name="Itoh T."/>
            <person name="Hattori M."/>
            <person name="Takai K."/>
        </authorList>
    </citation>
    <scope>NUCLEOTIDE SEQUENCE</scope>
</reference>
<organism evidence="9">
    <name type="scientific">Acetithermum autotrophicum</name>
    <dbReference type="NCBI Taxonomy" id="1446466"/>
    <lineage>
        <taxon>Bacteria</taxon>
        <taxon>Candidatus Bipolaricaulota</taxon>
        <taxon>Candidatus Acetithermum</taxon>
    </lineage>
</organism>
<dbReference type="InterPro" id="IPR033942">
    <property type="entry name" value="IMPase"/>
</dbReference>
<dbReference type="Gene3D" id="3.30.540.10">
    <property type="entry name" value="Fructose-1,6-Bisphosphatase, subunit A, domain 1"/>
    <property type="match status" value="1"/>
</dbReference>